<feature type="repeat" description="TPR" evidence="3">
    <location>
        <begin position="389"/>
        <end position="422"/>
    </location>
</feature>
<dbReference type="Pfam" id="PF07719">
    <property type="entry name" value="TPR_2"/>
    <property type="match status" value="2"/>
</dbReference>
<dbReference type="Pfam" id="PF13432">
    <property type="entry name" value="TPR_16"/>
    <property type="match status" value="1"/>
</dbReference>
<evidence type="ECO:0000256" key="1">
    <source>
        <dbReference type="ARBA" id="ARBA00022737"/>
    </source>
</evidence>
<organism evidence="4 5">
    <name type="scientific">Lutimaribacter marinistellae</name>
    <dbReference type="NCBI Taxonomy" id="1820329"/>
    <lineage>
        <taxon>Bacteria</taxon>
        <taxon>Pseudomonadati</taxon>
        <taxon>Pseudomonadota</taxon>
        <taxon>Alphaproteobacteria</taxon>
        <taxon>Rhodobacterales</taxon>
        <taxon>Roseobacteraceae</taxon>
        <taxon>Lutimaribacter</taxon>
    </lineage>
</organism>
<protein>
    <submittedName>
        <fullName evidence="4">Tetratricopeptide repeat protein</fullName>
    </submittedName>
</protein>
<name>A0ABV7TC33_9RHOB</name>
<proteinExistence type="predicted"/>
<gene>
    <name evidence="4" type="ORF">ACFORG_04915</name>
</gene>
<dbReference type="InterPro" id="IPR019734">
    <property type="entry name" value="TPR_rpt"/>
</dbReference>
<accession>A0ABV7TC33</accession>
<comment type="caution">
    <text evidence="4">The sequence shown here is derived from an EMBL/GenBank/DDBJ whole genome shotgun (WGS) entry which is preliminary data.</text>
</comment>
<dbReference type="PANTHER" id="PTHR44943:SF8">
    <property type="entry name" value="TPR REPEAT-CONTAINING PROTEIN MJ0263"/>
    <property type="match status" value="1"/>
</dbReference>
<feature type="repeat" description="TPR" evidence="3">
    <location>
        <begin position="19"/>
        <end position="52"/>
    </location>
</feature>
<dbReference type="EMBL" id="JBHRXI010000004">
    <property type="protein sequence ID" value="MFC3613094.1"/>
    <property type="molecule type" value="Genomic_DNA"/>
</dbReference>
<dbReference type="PROSITE" id="PS50005">
    <property type="entry name" value="TPR"/>
    <property type="match status" value="4"/>
</dbReference>
<dbReference type="SUPFAM" id="SSF48452">
    <property type="entry name" value="TPR-like"/>
    <property type="match status" value="2"/>
</dbReference>
<reference evidence="5" key="1">
    <citation type="journal article" date="2019" name="Int. J. Syst. Evol. Microbiol.">
        <title>The Global Catalogue of Microorganisms (GCM) 10K type strain sequencing project: providing services to taxonomists for standard genome sequencing and annotation.</title>
        <authorList>
            <consortium name="The Broad Institute Genomics Platform"/>
            <consortium name="The Broad Institute Genome Sequencing Center for Infectious Disease"/>
            <person name="Wu L."/>
            <person name="Ma J."/>
        </authorList>
    </citation>
    <scope>NUCLEOTIDE SEQUENCE [LARGE SCALE GENOMIC DNA]</scope>
    <source>
        <strain evidence="5">KCTC 42911</strain>
    </source>
</reference>
<evidence type="ECO:0000313" key="4">
    <source>
        <dbReference type="EMBL" id="MFC3613094.1"/>
    </source>
</evidence>
<dbReference type="Pfam" id="PF13176">
    <property type="entry name" value="TPR_7"/>
    <property type="match status" value="1"/>
</dbReference>
<keyword evidence="2 3" id="KW-0802">TPR repeat</keyword>
<dbReference type="RefSeq" id="WP_386734721.1">
    <property type="nucleotide sequence ID" value="NZ_JBHRXI010000004.1"/>
</dbReference>
<keyword evidence="1" id="KW-0677">Repeat</keyword>
<dbReference type="SMART" id="SM00028">
    <property type="entry name" value="TPR"/>
    <property type="match status" value="5"/>
</dbReference>
<dbReference type="InterPro" id="IPR011990">
    <property type="entry name" value="TPR-like_helical_dom_sf"/>
</dbReference>
<dbReference type="Proteomes" id="UP001595629">
    <property type="component" value="Unassembled WGS sequence"/>
</dbReference>
<dbReference type="InterPro" id="IPR013105">
    <property type="entry name" value="TPR_2"/>
</dbReference>
<feature type="repeat" description="TPR" evidence="3">
    <location>
        <begin position="458"/>
        <end position="491"/>
    </location>
</feature>
<dbReference type="InterPro" id="IPR051685">
    <property type="entry name" value="Ycf3/AcsC/BcsC/TPR_MFPF"/>
</dbReference>
<evidence type="ECO:0000256" key="3">
    <source>
        <dbReference type="PROSITE-ProRule" id="PRU00339"/>
    </source>
</evidence>
<evidence type="ECO:0000256" key="2">
    <source>
        <dbReference type="ARBA" id="ARBA00022803"/>
    </source>
</evidence>
<keyword evidence="5" id="KW-1185">Reference proteome</keyword>
<dbReference type="Gene3D" id="1.25.40.10">
    <property type="entry name" value="Tetratricopeptide repeat domain"/>
    <property type="match status" value="3"/>
</dbReference>
<dbReference type="PANTHER" id="PTHR44943">
    <property type="entry name" value="CELLULOSE SYNTHASE OPERON PROTEIN C"/>
    <property type="match status" value="1"/>
</dbReference>
<feature type="repeat" description="TPR" evidence="3">
    <location>
        <begin position="351"/>
        <end position="384"/>
    </location>
</feature>
<sequence length="562" mass="61671">MAVLSASFFVPFPATAENNAGSYLAGRQAIARSDFAKAAEFYTRALARDPSNPTLMESVVLSRLAMGEIDRALPVALQMEESGLRSQVAHMVVQSSMLANEDYAGYLDRDPDTQGIGKLADGLLAGWAHLAAGSVGQALAQFDRVGDTNGVRNFALYHKALALASVGDYEGAEAIFAANEGAVTTLSRRAAMARAEVLSQLDRNDEALEMLADVFGASFDPGLTAVADRLASGETLSFSHVRTPQDGLAEVFFTIGAALNDEAADDFVLIYARAAGYLRPDHIDAILLSAELLEDMGQFDLSVATYRKVPQDSADHHAAEMGRAEALRRAGKPDAAIEVLESLAMDYPTLPLVHSSLGDLQRQQEEYDAAIKAYDKALEFLEEGDNREWFVHYARGISHERLKQWDQAEADFRRALELNPEQPQVLNYLGYSLVERKTKLEEALDMIERAAAARPDSGYIIDSLGWVLFRLGRYEEAVTHMERAVELMPVDPVVNDHLGDVYWAVGRMREAEFQWSRALSFVDPEDENAEANPERIRAKLEVGLDEVLAQEGAEPIQVANDQ</sequence>
<evidence type="ECO:0000313" key="5">
    <source>
        <dbReference type="Proteomes" id="UP001595629"/>
    </source>
</evidence>